<evidence type="ECO:0000313" key="2">
    <source>
        <dbReference type="Proteomes" id="UP000321717"/>
    </source>
</evidence>
<accession>A0A512HPX0</accession>
<dbReference type="Proteomes" id="UP000321717">
    <property type="component" value="Unassembled WGS sequence"/>
</dbReference>
<evidence type="ECO:0000313" key="1">
    <source>
        <dbReference type="EMBL" id="GEO87504.1"/>
    </source>
</evidence>
<protein>
    <submittedName>
        <fullName evidence="1">Uncharacterized protein</fullName>
    </submittedName>
</protein>
<sequence>MRRCQGRWNLAGRVVSAVPGVERTLSVARTFGIGRMLALWSGDAVFRDVAFFASPPLAFEAAHRWTSPTHCPLSSCM</sequence>
<dbReference type="EMBL" id="BJZP01000047">
    <property type="protein sequence ID" value="GEO87504.1"/>
    <property type="molecule type" value="Genomic_DNA"/>
</dbReference>
<comment type="caution">
    <text evidence="1">The sequence shown here is derived from an EMBL/GenBank/DDBJ whole genome shotgun (WGS) entry which is preliminary data.</text>
</comment>
<dbReference type="AlphaFoldDB" id="A0A512HPX0"/>
<gene>
    <name evidence="1" type="ORF">RNA01_44360</name>
</gene>
<organism evidence="1 2">
    <name type="scientific">Ciceribacter naphthalenivorans</name>
    <dbReference type="NCBI Taxonomy" id="1118451"/>
    <lineage>
        <taxon>Bacteria</taxon>
        <taxon>Pseudomonadati</taxon>
        <taxon>Pseudomonadota</taxon>
        <taxon>Alphaproteobacteria</taxon>
        <taxon>Hyphomicrobiales</taxon>
        <taxon>Rhizobiaceae</taxon>
        <taxon>Ciceribacter</taxon>
    </lineage>
</organism>
<name>A0A512HPX0_9HYPH</name>
<reference evidence="1 2" key="1">
    <citation type="submission" date="2019-07" db="EMBL/GenBank/DDBJ databases">
        <title>Whole genome shotgun sequence of Rhizobium naphthalenivorans NBRC 107585.</title>
        <authorList>
            <person name="Hosoyama A."/>
            <person name="Uohara A."/>
            <person name="Ohji S."/>
            <person name="Ichikawa N."/>
        </authorList>
    </citation>
    <scope>NUCLEOTIDE SEQUENCE [LARGE SCALE GENOMIC DNA]</scope>
    <source>
        <strain evidence="1 2">NBRC 107585</strain>
    </source>
</reference>
<proteinExistence type="predicted"/>
<keyword evidence="2" id="KW-1185">Reference proteome</keyword>